<feature type="signal peptide" evidence="6">
    <location>
        <begin position="1"/>
        <end position="17"/>
    </location>
</feature>
<keyword evidence="5 6" id="KW-0732">Signal</keyword>
<evidence type="ECO:0008006" key="9">
    <source>
        <dbReference type="Google" id="ProtNLM"/>
    </source>
</evidence>
<dbReference type="GO" id="GO:0005576">
    <property type="term" value="C:extracellular region"/>
    <property type="evidence" value="ECO:0007669"/>
    <property type="project" value="UniProtKB-SubCell"/>
</dbReference>
<dbReference type="InterPro" id="IPR010264">
    <property type="entry name" value="Self-incomp_S1"/>
</dbReference>
<dbReference type="Proteomes" id="UP001152747">
    <property type="component" value="Unassembled WGS sequence"/>
</dbReference>
<dbReference type="EMBL" id="CANHGI010000002">
    <property type="protein sequence ID" value="CAI5441553.1"/>
    <property type="molecule type" value="Genomic_DNA"/>
</dbReference>
<reference evidence="7" key="1">
    <citation type="submission" date="2022-11" db="EMBL/GenBank/DDBJ databases">
        <authorList>
            <person name="Kikuchi T."/>
        </authorList>
    </citation>
    <scope>NUCLEOTIDE SEQUENCE</scope>
    <source>
        <strain evidence="7">PS1010</strain>
    </source>
</reference>
<dbReference type="GO" id="GO:0060320">
    <property type="term" value="P:rejection of self pollen"/>
    <property type="evidence" value="ECO:0007669"/>
    <property type="project" value="UniProtKB-KW"/>
</dbReference>
<dbReference type="AlphaFoldDB" id="A0A9P1IBE4"/>
<feature type="chain" id="PRO_5040174780" description="S-protein homolog" evidence="6">
    <location>
        <begin position="18"/>
        <end position="158"/>
    </location>
</feature>
<comment type="subcellular location">
    <subcellularLocation>
        <location evidence="1">Secreted</location>
    </subcellularLocation>
</comment>
<keyword evidence="3" id="KW-0713">Self-incompatibility</keyword>
<comment type="similarity">
    <text evidence="2">Belongs to the plant self-incompatibility (S1) protein family.</text>
</comment>
<evidence type="ECO:0000256" key="6">
    <source>
        <dbReference type="SAM" id="SignalP"/>
    </source>
</evidence>
<evidence type="ECO:0000313" key="7">
    <source>
        <dbReference type="EMBL" id="CAI5441553.1"/>
    </source>
</evidence>
<keyword evidence="4" id="KW-0964">Secreted</keyword>
<evidence type="ECO:0000313" key="8">
    <source>
        <dbReference type="Proteomes" id="UP001152747"/>
    </source>
</evidence>
<comment type="caution">
    <text evidence="7">The sequence shown here is derived from an EMBL/GenBank/DDBJ whole genome shotgun (WGS) entry which is preliminary data.</text>
</comment>
<dbReference type="OrthoDB" id="5777228at2759"/>
<evidence type="ECO:0000256" key="2">
    <source>
        <dbReference type="ARBA" id="ARBA00005581"/>
    </source>
</evidence>
<sequence length="158" mass="18816">MKFFVIFILIIIGEVQTRRYRKMNELFQRAITITIHNHAEANVRIRCQSIKTDLLDRFLGPMSSFRFQFYDIDRGNLHFWCDAYGLFGFFESFDVFGRSASTQRNVTWFLKNDGLYLENVSNRKIEWQWVYPPFETYAIESINSIDISSLPVWVPFQG</sequence>
<dbReference type="Pfam" id="PF05938">
    <property type="entry name" value="Self-incomp_S1"/>
    <property type="match status" value="1"/>
</dbReference>
<protein>
    <recommendedName>
        <fullName evidence="9">S-protein homolog</fullName>
    </recommendedName>
</protein>
<evidence type="ECO:0000256" key="4">
    <source>
        <dbReference type="ARBA" id="ARBA00022525"/>
    </source>
</evidence>
<proteinExistence type="inferred from homology"/>
<evidence type="ECO:0000256" key="1">
    <source>
        <dbReference type="ARBA" id="ARBA00004613"/>
    </source>
</evidence>
<evidence type="ECO:0000256" key="3">
    <source>
        <dbReference type="ARBA" id="ARBA00022471"/>
    </source>
</evidence>
<accession>A0A9P1IBE4</accession>
<organism evidence="7 8">
    <name type="scientific">Caenorhabditis angaria</name>
    <dbReference type="NCBI Taxonomy" id="860376"/>
    <lineage>
        <taxon>Eukaryota</taxon>
        <taxon>Metazoa</taxon>
        <taxon>Ecdysozoa</taxon>
        <taxon>Nematoda</taxon>
        <taxon>Chromadorea</taxon>
        <taxon>Rhabditida</taxon>
        <taxon>Rhabditina</taxon>
        <taxon>Rhabditomorpha</taxon>
        <taxon>Rhabditoidea</taxon>
        <taxon>Rhabditidae</taxon>
        <taxon>Peloderinae</taxon>
        <taxon>Caenorhabditis</taxon>
    </lineage>
</organism>
<name>A0A9P1IBE4_9PELO</name>
<gene>
    <name evidence="7" type="ORF">CAMP_LOCUS4190</name>
</gene>
<evidence type="ECO:0000256" key="5">
    <source>
        <dbReference type="ARBA" id="ARBA00022729"/>
    </source>
</evidence>
<keyword evidence="8" id="KW-1185">Reference proteome</keyword>